<evidence type="ECO:0000259" key="7">
    <source>
        <dbReference type="Pfam" id="PF04130"/>
    </source>
</evidence>
<keyword evidence="4" id="KW-0493">Microtubule</keyword>
<organism evidence="9 10">
    <name type="scientific">Dispira parvispora</name>
    <dbReference type="NCBI Taxonomy" id="1520584"/>
    <lineage>
        <taxon>Eukaryota</taxon>
        <taxon>Fungi</taxon>
        <taxon>Fungi incertae sedis</taxon>
        <taxon>Zoopagomycota</taxon>
        <taxon>Kickxellomycotina</taxon>
        <taxon>Dimargaritomycetes</taxon>
        <taxon>Dimargaritales</taxon>
        <taxon>Dimargaritaceae</taxon>
        <taxon>Dispira</taxon>
    </lineage>
</organism>
<dbReference type="InterPro" id="IPR042241">
    <property type="entry name" value="GCP_C_sf"/>
</dbReference>
<reference evidence="9" key="1">
    <citation type="submission" date="2022-07" db="EMBL/GenBank/DDBJ databases">
        <title>Phylogenomic reconstructions and comparative analyses of Kickxellomycotina fungi.</title>
        <authorList>
            <person name="Reynolds N.K."/>
            <person name="Stajich J.E."/>
            <person name="Barry K."/>
            <person name="Grigoriev I.V."/>
            <person name="Crous P."/>
            <person name="Smith M.E."/>
        </authorList>
    </citation>
    <scope>NUCLEOTIDE SEQUENCE</scope>
    <source>
        <strain evidence="9">RSA 1196</strain>
    </source>
</reference>
<dbReference type="GO" id="GO:0000922">
    <property type="term" value="C:spindle pole"/>
    <property type="evidence" value="ECO:0007669"/>
    <property type="project" value="InterPro"/>
</dbReference>
<evidence type="ECO:0000256" key="4">
    <source>
        <dbReference type="ARBA" id="ARBA00022701"/>
    </source>
</evidence>
<proteinExistence type="inferred from homology"/>
<dbReference type="Proteomes" id="UP001150925">
    <property type="component" value="Unassembled WGS sequence"/>
</dbReference>
<keyword evidence="3" id="KW-0963">Cytoplasm</keyword>
<dbReference type="AlphaFoldDB" id="A0A9W8E6U9"/>
<dbReference type="GO" id="GO:0005816">
    <property type="term" value="C:spindle pole body"/>
    <property type="evidence" value="ECO:0007669"/>
    <property type="project" value="UniProtKB-ARBA"/>
</dbReference>
<dbReference type="Pfam" id="PF04130">
    <property type="entry name" value="GCP_C_terminal"/>
    <property type="match status" value="1"/>
</dbReference>
<evidence type="ECO:0000256" key="6">
    <source>
        <dbReference type="SAM" id="MobiDB-lite"/>
    </source>
</evidence>
<comment type="subcellular location">
    <subcellularLocation>
        <location evidence="1">Cytoplasm</location>
        <location evidence="1">Cytoskeleton</location>
    </subcellularLocation>
</comment>
<sequence length="1128" mass="128860">MPSPIHSHKVPAIRSGLDRLVVLLTHTTHDSSAFHRIRTSVDVLCAKHDYYGRPFSKDVQQNYENLAHKFDTHNQDQKAYYLRRFLLYLGNIYSDTDSQLYLVLQLLWELSLTPTKESANSNSNRATDWLTSSEYIPPRLGLVSEVINPLRWTDILDEEPLVGDHWQTPVYSSNESDGESWSSSTVHSPSQSPPAVVSDRSQSVPDDFHLESSKVMVRSTKDTMHSVGHNDESWSTYQRWSLRPNQAREALDRLAQTIYWESGIRQPHVVQTVVPTDAVESHHPNALYDPHSLHPLLTSAQGHPCALTPSLPVSVTYYTEATIIREMVRHLLGVTSLLTDPLSPDLEEKDGTSRQLFPTVHVRHLSHQSLANLCQSFFALGERVFRIRKFINRHTAFEKPSNPHHTTSYAAQALAAELRDMLTHHYVHTLEQLERDLLYDREALWPSLLLLKHHLEPISNTISLLDTLVTRLSPTTAELTTSAQLTTIILDTLVHQVTNAALCGGRPETLNVLLQLIRRTLRPYIAILVSWLTSGDLDDPLGEFFITIDDNDDAQGILRDHCPALFQPLCRDILHQGNEVRWYRQLMLTGSPLRLPPGHPVLDQLLDVELESLCVRSTPRPKVKFTIPGPDRHTLGALPSRGHVTEHSDGSTLQPSTESTVSPNKLEALLTTWVTPHHTEIQSAHLALPSTSADFLTRPLSPPSAVNTPVPHRRRASQLPVFRIQTVLSEYLARVRRTIGPQTLVPFSKCQRWRIYFSQLCDLYLMMDGTLFKYFSDQLFEHILQRQVYDKPEMVTTLLRNLNGWVDESLLQHPQWHTRTHTVHLTLDMGPGEPWKLSVITARSFLTRLRMHLALPRVMQMVFPSKVISQSYQMIQRFLWYAQFVRFLLLRPEFFKPFRFPGQPRVSSGFRTSSIPWPVRQAQRSANAQVMDHLALFYGLRVKLLAFVNALQYYLWTNVLQDEARRMEQRLETWFHAPEYRTSLTEIVTHHHDFTKLLLRRCLLDDKSAVIRKHVFLILDMVPQFYELYHSYCATLKTLVTPVDGGGIRLPPAVVSLTSDLPTDFHNANPGQPNPSLVNHLVQLRQQTGKLVAEFERTREFLVTTLQLTAKHPGFQGLDALALSLVHG</sequence>
<feature type="domain" description="Gamma tubulin complex component C-terminal" evidence="7">
    <location>
        <begin position="761"/>
        <end position="1124"/>
    </location>
</feature>
<dbReference type="GO" id="GO:0051321">
    <property type="term" value="P:meiotic cell cycle"/>
    <property type="evidence" value="ECO:0007669"/>
    <property type="project" value="TreeGrafter"/>
</dbReference>
<dbReference type="GO" id="GO:0005874">
    <property type="term" value="C:microtubule"/>
    <property type="evidence" value="ECO:0007669"/>
    <property type="project" value="UniProtKB-KW"/>
</dbReference>
<accession>A0A9W8E6U9</accession>
<evidence type="ECO:0000256" key="5">
    <source>
        <dbReference type="ARBA" id="ARBA00023212"/>
    </source>
</evidence>
<feature type="compositionally biased region" description="Polar residues" evidence="6">
    <location>
        <begin position="650"/>
        <end position="661"/>
    </location>
</feature>
<dbReference type="GO" id="GO:0051011">
    <property type="term" value="F:microtubule minus-end binding"/>
    <property type="evidence" value="ECO:0007669"/>
    <property type="project" value="TreeGrafter"/>
</dbReference>
<dbReference type="PANTHER" id="PTHR19302">
    <property type="entry name" value="GAMMA TUBULIN COMPLEX PROTEIN"/>
    <property type="match status" value="1"/>
</dbReference>
<dbReference type="GO" id="GO:0000930">
    <property type="term" value="C:gamma-tubulin complex"/>
    <property type="evidence" value="ECO:0007669"/>
    <property type="project" value="UniProtKB-ARBA"/>
</dbReference>
<comment type="caution">
    <text evidence="9">The sequence shown here is derived from an EMBL/GenBank/DDBJ whole genome shotgun (WGS) entry which is preliminary data.</text>
</comment>
<dbReference type="Gene3D" id="1.20.120.1900">
    <property type="entry name" value="Gamma-tubulin complex, C-terminal domain"/>
    <property type="match status" value="1"/>
</dbReference>
<evidence type="ECO:0000256" key="2">
    <source>
        <dbReference type="ARBA" id="ARBA00010337"/>
    </source>
</evidence>
<protein>
    <recommendedName>
        <fullName evidence="11">Spindle pole body component</fullName>
    </recommendedName>
</protein>
<dbReference type="GO" id="GO:0031122">
    <property type="term" value="P:cytoplasmic microtubule organization"/>
    <property type="evidence" value="ECO:0007669"/>
    <property type="project" value="TreeGrafter"/>
</dbReference>
<evidence type="ECO:0000313" key="9">
    <source>
        <dbReference type="EMBL" id="KAJ1961986.1"/>
    </source>
</evidence>
<keyword evidence="5" id="KW-0206">Cytoskeleton</keyword>
<dbReference type="InterPro" id="IPR041470">
    <property type="entry name" value="GCP_N"/>
</dbReference>
<feature type="domain" description="Gamma tubulin complex component protein N-terminal" evidence="8">
    <location>
        <begin position="324"/>
        <end position="566"/>
    </location>
</feature>
<evidence type="ECO:0008006" key="11">
    <source>
        <dbReference type="Google" id="ProtNLM"/>
    </source>
</evidence>
<evidence type="ECO:0000313" key="10">
    <source>
        <dbReference type="Proteomes" id="UP001150925"/>
    </source>
</evidence>
<keyword evidence="10" id="KW-1185">Reference proteome</keyword>
<dbReference type="InterPro" id="IPR040457">
    <property type="entry name" value="GCP_C"/>
</dbReference>
<dbReference type="GO" id="GO:0043015">
    <property type="term" value="F:gamma-tubulin binding"/>
    <property type="evidence" value="ECO:0007669"/>
    <property type="project" value="InterPro"/>
</dbReference>
<feature type="compositionally biased region" description="Low complexity" evidence="6">
    <location>
        <begin position="172"/>
        <end position="194"/>
    </location>
</feature>
<evidence type="ECO:0000256" key="1">
    <source>
        <dbReference type="ARBA" id="ARBA00004245"/>
    </source>
</evidence>
<dbReference type="OrthoDB" id="5600226at2759"/>
<feature type="region of interest" description="Disordered" evidence="6">
    <location>
        <begin position="629"/>
        <end position="661"/>
    </location>
</feature>
<feature type="region of interest" description="Disordered" evidence="6">
    <location>
        <begin position="167"/>
        <end position="204"/>
    </location>
</feature>
<dbReference type="GO" id="GO:0007020">
    <property type="term" value="P:microtubule nucleation"/>
    <property type="evidence" value="ECO:0007669"/>
    <property type="project" value="InterPro"/>
</dbReference>
<evidence type="ECO:0000259" key="8">
    <source>
        <dbReference type="Pfam" id="PF17681"/>
    </source>
</evidence>
<evidence type="ECO:0000256" key="3">
    <source>
        <dbReference type="ARBA" id="ARBA00022490"/>
    </source>
</evidence>
<comment type="similarity">
    <text evidence="2">Belongs to the TUBGCP family.</text>
</comment>
<dbReference type="GO" id="GO:0051225">
    <property type="term" value="P:spindle assembly"/>
    <property type="evidence" value="ECO:0007669"/>
    <property type="project" value="TreeGrafter"/>
</dbReference>
<dbReference type="EMBL" id="JANBPY010001035">
    <property type="protein sequence ID" value="KAJ1961986.1"/>
    <property type="molecule type" value="Genomic_DNA"/>
</dbReference>
<dbReference type="Pfam" id="PF17681">
    <property type="entry name" value="GCP_N_terminal"/>
    <property type="match status" value="1"/>
</dbReference>
<name>A0A9W8E6U9_9FUNG</name>
<dbReference type="InterPro" id="IPR007259">
    <property type="entry name" value="GCP"/>
</dbReference>
<dbReference type="GO" id="GO:0000278">
    <property type="term" value="P:mitotic cell cycle"/>
    <property type="evidence" value="ECO:0007669"/>
    <property type="project" value="TreeGrafter"/>
</dbReference>
<gene>
    <name evidence="9" type="ORF">IWQ62_003676</name>
</gene>
<dbReference type="PANTHER" id="PTHR19302:SF33">
    <property type="entry name" value="GAMMA-TUBULIN COMPLEX COMPONENT 5"/>
    <property type="match status" value="1"/>
</dbReference>